<keyword evidence="7" id="KW-1185">Reference proteome</keyword>
<comment type="caution">
    <text evidence="6">The sequence shown here is derived from an EMBL/GenBank/DDBJ whole genome shotgun (WGS) entry which is preliminary data.</text>
</comment>
<keyword evidence="2 4" id="KW-0238">DNA-binding</keyword>
<keyword evidence="3" id="KW-0804">Transcription</keyword>
<dbReference type="GO" id="GO:0000976">
    <property type="term" value="F:transcription cis-regulatory region binding"/>
    <property type="evidence" value="ECO:0007669"/>
    <property type="project" value="TreeGrafter"/>
</dbReference>
<dbReference type="Pfam" id="PF17918">
    <property type="entry name" value="TetR_C_15"/>
    <property type="match status" value="1"/>
</dbReference>
<dbReference type="Pfam" id="PF00440">
    <property type="entry name" value="TetR_N"/>
    <property type="match status" value="1"/>
</dbReference>
<dbReference type="Proteomes" id="UP000284395">
    <property type="component" value="Unassembled WGS sequence"/>
</dbReference>
<sequence length="221" mass="24484">MAEKKTLSQVYEGKPVSEETARVTLRAPTQPRGQARVDAILDAAAGIIAEKGMARLTMHGIARQASTSIGSLYHFFPDQAGVLEALVARHNARIEQIKTELDAIPANIWRDLSVDEAIERLISPYLEYARQHPDFFPLMHGKRTPDEEAGFIEGVGRMLAARMPELSSSALERHAAMLHAMAAGTLHVAYILEPEQLAFYMREVPRALTAYLADIERETHG</sequence>
<dbReference type="InterPro" id="IPR050109">
    <property type="entry name" value="HTH-type_TetR-like_transc_reg"/>
</dbReference>
<evidence type="ECO:0000313" key="6">
    <source>
        <dbReference type="EMBL" id="RKF17669.1"/>
    </source>
</evidence>
<evidence type="ECO:0000313" key="7">
    <source>
        <dbReference type="Proteomes" id="UP000284395"/>
    </source>
</evidence>
<dbReference type="PANTHER" id="PTHR30055">
    <property type="entry name" value="HTH-TYPE TRANSCRIPTIONAL REGULATOR RUTR"/>
    <property type="match status" value="1"/>
</dbReference>
<dbReference type="PROSITE" id="PS50977">
    <property type="entry name" value="HTH_TETR_2"/>
    <property type="match status" value="1"/>
</dbReference>
<evidence type="ECO:0000256" key="3">
    <source>
        <dbReference type="ARBA" id="ARBA00023163"/>
    </source>
</evidence>
<feature type="DNA-binding region" description="H-T-H motif" evidence="4">
    <location>
        <begin position="57"/>
        <end position="76"/>
    </location>
</feature>
<reference evidence="6 7" key="1">
    <citation type="submission" date="2018-09" db="EMBL/GenBank/DDBJ databases">
        <title>Altererythrobacter spongiae sp. nov., isolated from a marine sponge.</title>
        <authorList>
            <person name="Zhuang L."/>
            <person name="Luo L."/>
        </authorList>
    </citation>
    <scope>NUCLEOTIDE SEQUENCE [LARGE SCALE GENOMIC DNA]</scope>
    <source>
        <strain evidence="6 7">HN-Y73</strain>
    </source>
</reference>
<dbReference type="SUPFAM" id="SSF46689">
    <property type="entry name" value="Homeodomain-like"/>
    <property type="match status" value="1"/>
</dbReference>
<proteinExistence type="predicted"/>
<organism evidence="6 7">
    <name type="scientific">Altericroceibacterium spongiae</name>
    <dbReference type="NCBI Taxonomy" id="2320269"/>
    <lineage>
        <taxon>Bacteria</taxon>
        <taxon>Pseudomonadati</taxon>
        <taxon>Pseudomonadota</taxon>
        <taxon>Alphaproteobacteria</taxon>
        <taxon>Sphingomonadales</taxon>
        <taxon>Erythrobacteraceae</taxon>
        <taxon>Altericroceibacterium</taxon>
    </lineage>
</organism>
<accession>A0A420EAG0</accession>
<name>A0A420EAG0_9SPHN</name>
<dbReference type="PANTHER" id="PTHR30055:SF234">
    <property type="entry name" value="HTH-TYPE TRANSCRIPTIONAL REGULATOR BETI"/>
    <property type="match status" value="1"/>
</dbReference>
<feature type="domain" description="HTH tetR-type" evidence="5">
    <location>
        <begin position="34"/>
        <end position="94"/>
    </location>
</feature>
<dbReference type="Gene3D" id="1.10.357.10">
    <property type="entry name" value="Tetracycline Repressor, domain 2"/>
    <property type="match status" value="1"/>
</dbReference>
<dbReference type="PRINTS" id="PR00455">
    <property type="entry name" value="HTHTETR"/>
</dbReference>
<gene>
    <name evidence="6" type="ORF">D6851_16190</name>
</gene>
<protein>
    <submittedName>
        <fullName evidence="6">TetR/AcrR family transcriptional regulator</fullName>
    </submittedName>
</protein>
<dbReference type="InterPro" id="IPR041669">
    <property type="entry name" value="TetR_C_15"/>
</dbReference>
<dbReference type="InterPro" id="IPR001647">
    <property type="entry name" value="HTH_TetR"/>
</dbReference>
<dbReference type="GO" id="GO:0003700">
    <property type="term" value="F:DNA-binding transcription factor activity"/>
    <property type="evidence" value="ECO:0007669"/>
    <property type="project" value="TreeGrafter"/>
</dbReference>
<dbReference type="InterPro" id="IPR009057">
    <property type="entry name" value="Homeodomain-like_sf"/>
</dbReference>
<dbReference type="EMBL" id="RAPF01000013">
    <property type="protein sequence ID" value="RKF17669.1"/>
    <property type="molecule type" value="Genomic_DNA"/>
</dbReference>
<evidence type="ECO:0000256" key="2">
    <source>
        <dbReference type="ARBA" id="ARBA00023125"/>
    </source>
</evidence>
<keyword evidence="1" id="KW-0805">Transcription regulation</keyword>
<evidence type="ECO:0000259" key="5">
    <source>
        <dbReference type="PROSITE" id="PS50977"/>
    </source>
</evidence>
<evidence type="ECO:0000256" key="4">
    <source>
        <dbReference type="PROSITE-ProRule" id="PRU00335"/>
    </source>
</evidence>
<evidence type="ECO:0000256" key="1">
    <source>
        <dbReference type="ARBA" id="ARBA00023015"/>
    </source>
</evidence>
<dbReference type="AlphaFoldDB" id="A0A420EAG0"/>